<dbReference type="Proteomes" id="UP000327424">
    <property type="component" value="Chromosome"/>
</dbReference>
<keyword evidence="2" id="KW-0133">Cell shape</keyword>
<accession>A0A5J6WR05</accession>
<dbReference type="Gene3D" id="3.40.50.2300">
    <property type="match status" value="2"/>
</dbReference>
<dbReference type="RefSeq" id="WP_019442621.1">
    <property type="nucleotide sequence ID" value="NZ_ALOE01000033.1"/>
</dbReference>
<keyword evidence="1 8" id="KW-0732">Signal</keyword>
<keyword evidence="7" id="KW-0449">Lipoprotein</keyword>
<evidence type="ECO:0000256" key="4">
    <source>
        <dbReference type="ARBA" id="ARBA00023136"/>
    </source>
</evidence>
<evidence type="ECO:0000256" key="8">
    <source>
        <dbReference type="SAM" id="SignalP"/>
    </source>
</evidence>
<dbReference type="Gene3D" id="1.25.40.650">
    <property type="match status" value="1"/>
</dbReference>
<dbReference type="GO" id="GO:0008360">
    <property type="term" value="P:regulation of cell shape"/>
    <property type="evidence" value="ECO:0007669"/>
    <property type="project" value="UniProtKB-KW"/>
</dbReference>
<dbReference type="PROSITE" id="PS51257">
    <property type="entry name" value="PROKAR_LIPOPROTEIN"/>
    <property type="match status" value="1"/>
</dbReference>
<protein>
    <submittedName>
        <fullName evidence="9">ABC transporter substrate-binding protein</fullName>
    </submittedName>
</protein>
<dbReference type="EMBL" id="CP044399">
    <property type="protein sequence ID" value="QFI39781.1"/>
    <property type="molecule type" value="Genomic_DNA"/>
</dbReference>
<feature type="chain" id="PRO_5023853036" evidence="8">
    <location>
        <begin position="23"/>
        <end position="628"/>
    </location>
</feature>
<dbReference type="GO" id="GO:0009252">
    <property type="term" value="P:peptidoglycan biosynthetic process"/>
    <property type="evidence" value="ECO:0007669"/>
    <property type="project" value="UniProtKB-KW"/>
</dbReference>
<dbReference type="PANTHER" id="PTHR38038:SF1">
    <property type="entry name" value="PENICILLIN-BINDING PROTEIN ACTIVATOR LPOA"/>
    <property type="match status" value="1"/>
</dbReference>
<evidence type="ECO:0000313" key="10">
    <source>
        <dbReference type="Proteomes" id="UP000327424"/>
    </source>
</evidence>
<keyword evidence="10" id="KW-1185">Reference proteome</keyword>
<evidence type="ECO:0000256" key="5">
    <source>
        <dbReference type="ARBA" id="ARBA00023139"/>
    </source>
</evidence>
<dbReference type="OrthoDB" id="6708821at2"/>
<evidence type="ECO:0000256" key="2">
    <source>
        <dbReference type="ARBA" id="ARBA00022960"/>
    </source>
</evidence>
<sequence>MESKHSYSRLIMFLSLSLLLSACSSTTTSEKATSKPQPIVAPDVLTQIDQPAQYYIDKIALANKPQAISWQLLAARALIAEGHTQPALDILMSVERNPLSTKQLFEVALVKSEAYLLEKRYQQAAGVLNFSSTLDTNEQAHWQRFYLLNATIAELLNNNAKAVEYRVALSDFLDSELHSSNNNHLWESASVIPNAELELLILRFKTENPTLAGWYQLAAIGQQYRTDPKRLIESLQTWKHDYPQHPALTGFPIELVKAMATTPYTPSQIAVLAPLTGKQSVAGKAIRDGMLSAYYQDTAAGSEHNDIALRFYDTAATSADTLYLQAIEDGADFVIGPLLKSNLSKVLPLVKDVPLISLNKLANAPAADNIYYFSLSSNDEAIAAAKKMQRDGIKQPLVLAPNNRTGNRLSAAFTQQWALLTQGTSETYKYKSRSDMQNTVTSLFSVTSSNQRINLMKNLVGTDIKSTTRSRRDIDAIYIIATPSEAMLAIPYIITTQNPYAPQVAVYASSRTHGNNLSKSQSRDLNGLIFSDMPWLLNPDRELKQQTLALWPNMSKIQQNLFAMGYDSFKLIPNLLQLRNFPNLRLAGQTGILYINDDGIIEREFSWAKYRSGKIKLEETNPETKPAP</sequence>
<gene>
    <name evidence="9" type="ORF">FR932_19165</name>
</gene>
<keyword evidence="3" id="KW-0573">Peptidoglycan synthesis</keyword>
<dbReference type="InterPro" id="IPR011990">
    <property type="entry name" value="TPR-like_helical_dom_sf"/>
</dbReference>
<dbReference type="Pfam" id="PF04348">
    <property type="entry name" value="LppC"/>
    <property type="match status" value="1"/>
</dbReference>
<evidence type="ECO:0000256" key="1">
    <source>
        <dbReference type="ARBA" id="ARBA00022729"/>
    </source>
</evidence>
<keyword evidence="5" id="KW-0564">Palmitate</keyword>
<dbReference type="CDD" id="cd06339">
    <property type="entry name" value="PBP1_YraM_LppC_lipoprotein-like"/>
    <property type="match status" value="1"/>
</dbReference>
<evidence type="ECO:0000313" key="9">
    <source>
        <dbReference type="EMBL" id="QFI39781.1"/>
    </source>
</evidence>
<reference evidence="9 10" key="1">
    <citation type="submission" date="2019-09" db="EMBL/GenBank/DDBJ databases">
        <title>Hybrid Assembly of the complete Genome of the Deep-Sea Bacterium Moritella marina from long Nanopore and Illumina reads.</title>
        <authorList>
            <person name="Magin S."/>
            <person name="Georgoulis A."/>
            <person name="Papadimitriou K."/>
            <person name="Iliakis G."/>
            <person name="Vorgias C.E."/>
        </authorList>
    </citation>
    <scope>NUCLEOTIDE SEQUENCE [LARGE SCALE GENOMIC DNA]</scope>
    <source>
        <strain evidence="9 10">MP-1</strain>
    </source>
</reference>
<keyword evidence="6" id="KW-0998">Cell outer membrane</keyword>
<dbReference type="InterPro" id="IPR007443">
    <property type="entry name" value="LpoA"/>
</dbReference>
<evidence type="ECO:0000256" key="3">
    <source>
        <dbReference type="ARBA" id="ARBA00022984"/>
    </source>
</evidence>
<proteinExistence type="predicted"/>
<dbReference type="SUPFAM" id="SSF53822">
    <property type="entry name" value="Periplasmic binding protein-like I"/>
    <property type="match status" value="1"/>
</dbReference>
<evidence type="ECO:0000256" key="6">
    <source>
        <dbReference type="ARBA" id="ARBA00023237"/>
    </source>
</evidence>
<dbReference type="InterPro" id="IPR028082">
    <property type="entry name" value="Peripla_BP_I"/>
</dbReference>
<feature type="signal peptide" evidence="8">
    <location>
        <begin position="1"/>
        <end position="22"/>
    </location>
</feature>
<organism evidence="9 10">
    <name type="scientific">Moritella marina ATCC 15381</name>
    <dbReference type="NCBI Taxonomy" id="1202962"/>
    <lineage>
        <taxon>Bacteria</taxon>
        <taxon>Pseudomonadati</taxon>
        <taxon>Pseudomonadota</taxon>
        <taxon>Gammaproteobacteria</taxon>
        <taxon>Alteromonadales</taxon>
        <taxon>Moritellaceae</taxon>
        <taxon>Moritella</taxon>
    </lineage>
</organism>
<dbReference type="Gene3D" id="1.25.40.10">
    <property type="entry name" value="Tetratricopeptide repeat domain"/>
    <property type="match status" value="1"/>
</dbReference>
<keyword evidence="4" id="KW-0472">Membrane</keyword>
<dbReference type="GO" id="GO:0030234">
    <property type="term" value="F:enzyme regulator activity"/>
    <property type="evidence" value="ECO:0007669"/>
    <property type="project" value="TreeGrafter"/>
</dbReference>
<dbReference type="GO" id="GO:0031241">
    <property type="term" value="C:periplasmic side of cell outer membrane"/>
    <property type="evidence" value="ECO:0007669"/>
    <property type="project" value="TreeGrafter"/>
</dbReference>
<name>A0A5J6WR05_MORMI</name>
<dbReference type="AlphaFoldDB" id="A0A5J6WR05"/>
<evidence type="ECO:0000256" key="7">
    <source>
        <dbReference type="ARBA" id="ARBA00023288"/>
    </source>
</evidence>
<dbReference type="PANTHER" id="PTHR38038">
    <property type="entry name" value="PENICILLIN-BINDING PROTEIN ACTIVATOR LPOA"/>
    <property type="match status" value="1"/>
</dbReference>
<dbReference type="KEGG" id="mmaa:FR932_19165"/>